<evidence type="ECO:0000256" key="11">
    <source>
        <dbReference type="SAM" id="Phobius"/>
    </source>
</evidence>
<accession>A0A1P8WAW1</accession>
<feature type="transmembrane region" description="Helical" evidence="11">
    <location>
        <begin position="58"/>
        <end position="77"/>
    </location>
</feature>
<sequence>MNSNNQSWPAGNAPQSQPSKSAVPNFSSRPNGPTPASSDGTDRPITLWGLLDAFRRRWIPALAVAIPAALLVAGILWQMVPAEYESSALLKIHQYEKIVATDTKQRGSEFLNYRNSQINFLKSRPILTSAMRVEGIRECRLMKGKSYPVEWLEEELEVDFDISDEFIRITLAGEFPEDLAAVVNAVKDVYLDEVVYNDRNEKIESLRTLEEKFKELNENVRKNQDRIAQLAKDLGTGESKTAVIRLGLVQEKLQGLQQDLRDINDEIRREDSLRQYLKEQGLPVNSYASTIPGLGGSPPAGLSGGMMDQSSMLQRSLMMVQQKIQRFRASIRDPRHPDLVALQQQERELKQMLGGMPTGEGDAPIALSKYTLLMKQKEKLEAERKATEDQFEILSSRAIDLEREQADIEYLVETRDALAKQIANQRIELDAPLRVTEVQKANIPEKRDISSRAQASIMSGFGVFALIIGGFTMFEWFSHRVGSTSDIANAVNLRLIGTIPSPDKGGVLGLGIFAGKVDYDEWNRAVIESMDVVRTYLMRHIDPRRSASLLITSASANEGKTTVSCQLAASLARAGKRVALVDCDFRRPSAHLMLEGAEGPGICEYMRGEVALTDVCQQTQADGLTFIAAGQVDQTVLQKLSADGGRAMINTLKEQFDFVIIDTSPLLFVAEPSMLAQNADIVLLSTRKDYSRIPYVAQSRDSLRSLQVPLLGAVMVGSDSDFQRQSYGYRQELQKQTPERSQLVRG</sequence>
<keyword evidence="14" id="KW-1185">Reference proteome</keyword>
<dbReference type="InterPro" id="IPR027417">
    <property type="entry name" value="P-loop_NTPase"/>
</dbReference>
<comment type="similarity">
    <text evidence="1">Belongs to the CpsD/CapB family.</text>
</comment>
<evidence type="ECO:0000256" key="5">
    <source>
        <dbReference type="ARBA" id="ARBA00022777"/>
    </source>
</evidence>
<evidence type="ECO:0000256" key="3">
    <source>
        <dbReference type="ARBA" id="ARBA00022679"/>
    </source>
</evidence>
<dbReference type="STRING" id="1891926.Fuma_00775"/>
<dbReference type="InterPro" id="IPR005702">
    <property type="entry name" value="Wzc-like_C"/>
</dbReference>
<dbReference type="InterPro" id="IPR050445">
    <property type="entry name" value="Bact_polysacc_biosynth/exp"/>
</dbReference>
<comment type="catalytic activity">
    <reaction evidence="8">
        <text>L-tyrosyl-[protein] + ATP = O-phospho-L-tyrosyl-[protein] + ADP + H(+)</text>
        <dbReference type="Rhea" id="RHEA:10596"/>
        <dbReference type="Rhea" id="RHEA-COMP:10136"/>
        <dbReference type="Rhea" id="RHEA-COMP:20101"/>
        <dbReference type="ChEBI" id="CHEBI:15378"/>
        <dbReference type="ChEBI" id="CHEBI:30616"/>
        <dbReference type="ChEBI" id="CHEBI:46858"/>
        <dbReference type="ChEBI" id="CHEBI:61978"/>
        <dbReference type="ChEBI" id="CHEBI:456216"/>
        <dbReference type="EC" id="2.7.10.2"/>
    </reaction>
</comment>
<dbReference type="OrthoDB" id="9775724at2"/>
<feature type="compositionally biased region" description="Polar residues" evidence="10">
    <location>
        <begin position="1"/>
        <end position="39"/>
    </location>
</feature>
<feature type="coiled-coil region" evidence="9">
    <location>
        <begin position="370"/>
        <end position="404"/>
    </location>
</feature>
<dbReference type="CDD" id="cd05387">
    <property type="entry name" value="BY-kinase"/>
    <property type="match status" value="1"/>
</dbReference>
<dbReference type="EMBL" id="CP017641">
    <property type="protein sequence ID" value="APZ91189.1"/>
    <property type="molecule type" value="Genomic_DNA"/>
</dbReference>
<keyword evidence="9" id="KW-0175">Coiled coil</keyword>
<dbReference type="GO" id="GO:0004713">
    <property type="term" value="F:protein tyrosine kinase activity"/>
    <property type="evidence" value="ECO:0007669"/>
    <property type="project" value="TreeGrafter"/>
</dbReference>
<proteinExistence type="inferred from homology"/>
<dbReference type="AlphaFoldDB" id="A0A1P8WAW1"/>
<dbReference type="PANTHER" id="PTHR32309">
    <property type="entry name" value="TYROSINE-PROTEIN KINASE"/>
    <property type="match status" value="1"/>
</dbReference>
<feature type="coiled-coil region" evidence="9">
    <location>
        <begin position="199"/>
        <end position="273"/>
    </location>
</feature>
<evidence type="ECO:0000256" key="8">
    <source>
        <dbReference type="ARBA" id="ARBA00051245"/>
    </source>
</evidence>
<dbReference type="PANTHER" id="PTHR32309:SF13">
    <property type="entry name" value="FERRIC ENTEROBACTIN TRANSPORT PROTEIN FEPE"/>
    <property type="match status" value="1"/>
</dbReference>
<evidence type="ECO:0000256" key="2">
    <source>
        <dbReference type="ARBA" id="ARBA00011903"/>
    </source>
</evidence>
<dbReference type="SUPFAM" id="SSF52540">
    <property type="entry name" value="P-loop containing nucleoside triphosphate hydrolases"/>
    <property type="match status" value="1"/>
</dbReference>
<dbReference type="GO" id="GO:0005886">
    <property type="term" value="C:plasma membrane"/>
    <property type="evidence" value="ECO:0007669"/>
    <property type="project" value="TreeGrafter"/>
</dbReference>
<evidence type="ECO:0000313" key="14">
    <source>
        <dbReference type="Proteomes" id="UP000187735"/>
    </source>
</evidence>
<evidence type="ECO:0000256" key="9">
    <source>
        <dbReference type="SAM" id="Coils"/>
    </source>
</evidence>
<dbReference type="RefSeq" id="WP_077022988.1">
    <property type="nucleotide sequence ID" value="NZ_CP017641.1"/>
</dbReference>
<dbReference type="Proteomes" id="UP000187735">
    <property type="component" value="Chromosome"/>
</dbReference>
<dbReference type="EC" id="2.7.10.2" evidence="2"/>
<gene>
    <name evidence="13" type="primary">etk</name>
    <name evidence="13" type="ORF">Fuma_00775</name>
</gene>
<feature type="domain" description="AAA" evidence="12">
    <location>
        <begin position="559"/>
        <end position="687"/>
    </location>
</feature>
<dbReference type="InterPro" id="IPR025669">
    <property type="entry name" value="AAA_dom"/>
</dbReference>
<keyword evidence="11" id="KW-1133">Transmembrane helix</keyword>
<evidence type="ECO:0000256" key="10">
    <source>
        <dbReference type="SAM" id="MobiDB-lite"/>
    </source>
</evidence>
<evidence type="ECO:0000256" key="6">
    <source>
        <dbReference type="ARBA" id="ARBA00022840"/>
    </source>
</evidence>
<reference evidence="13 14" key="1">
    <citation type="journal article" date="2016" name="Front. Microbiol.">
        <title>Fuerstia marisgermanicae gen. nov., sp. nov., an Unusual Member of the Phylum Planctomycetes from the German Wadden Sea.</title>
        <authorList>
            <person name="Kohn T."/>
            <person name="Heuer A."/>
            <person name="Jogler M."/>
            <person name="Vollmers J."/>
            <person name="Boedeker C."/>
            <person name="Bunk B."/>
            <person name="Rast P."/>
            <person name="Borchert D."/>
            <person name="Glockner I."/>
            <person name="Freese H.M."/>
            <person name="Klenk H.P."/>
            <person name="Overmann J."/>
            <person name="Kaster A.K."/>
            <person name="Rohde M."/>
            <person name="Wiegand S."/>
            <person name="Jogler C."/>
        </authorList>
    </citation>
    <scope>NUCLEOTIDE SEQUENCE [LARGE SCALE GENOMIC DNA]</scope>
    <source>
        <strain evidence="13 14">NH11</strain>
    </source>
</reference>
<keyword evidence="6" id="KW-0067">ATP-binding</keyword>
<keyword evidence="3 13" id="KW-0808">Transferase</keyword>
<feature type="region of interest" description="Disordered" evidence="10">
    <location>
        <begin position="1"/>
        <end position="41"/>
    </location>
</feature>
<evidence type="ECO:0000259" key="12">
    <source>
        <dbReference type="Pfam" id="PF13614"/>
    </source>
</evidence>
<keyword evidence="11" id="KW-0812">Transmembrane</keyword>
<dbReference type="Gene3D" id="3.40.50.300">
    <property type="entry name" value="P-loop containing nucleotide triphosphate hydrolases"/>
    <property type="match status" value="1"/>
</dbReference>
<organism evidence="13 14">
    <name type="scientific">Fuerstiella marisgermanici</name>
    <dbReference type="NCBI Taxonomy" id="1891926"/>
    <lineage>
        <taxon>Bacteria</taxon>
        <taxon>Pseudomonadati</taxon>
        <taxon>Planctomycetota</taxon>
        <taxon>Planctomycetia</taxon>
        <taxon>Planctomycetales</taxon>
        <taxon>Planctomycetaceae</taxon>
        <taxon>Fuerstiella</taxon>
    </lineage>
</organism>
<evidence type="ECO:0000256" key="7">
    <source>
        <dbReference type="ARBA" id="ARBA00023137"/>
    </source>
</evidence>
<keyword evidence="5 13" id="KW-0418">Kinase</keyword>
<evidence type="ECO:0000256" key="4">
    <source>
        <dbReference type="ARBA" id="ARBA00022741"/>
    </source>
</evidence>
<dbReference type="Pfam" id="PF13614">
    <property type="entry name" value="AAA_31"/>
    <property type="match status" value="1"/>
</dbReference>
<evidence type="ECO:0000313" key="13">
    <source>
        <dbReference type="EMBL" id="APZ91189.1"/>
    </source>
</evidence>
<dbReference type="KEGG" id="fmr:Fuma_00775"/>
<keyword evidence="11" id="KW-0472">Membrane</keyword>
<name>A0A1P8WAW1_9PLAN</name>
<evidence type="ECO:0000256" key="1">
    <source>
        <dbReference type="ARBA" id="ARBA00007316"/>
    </source>
</evidence>
<keyword evidence="4" id="KW-0547">Nucleotide-binding</keyword>
<keyword evidence="7" id="KW-0829">Tyrosine-protein kinase</keyword>
<protein>
    <recommendedName>
        <fullName evidence="2">non-specific protein-tyrosine kinase</fullName>
        <ecNumber evidence="2">2.7.10.2</ecNumber>
    </recommendedName>
</protein>